<accession>A0A975INB6</accession>
<evidence type="ECO:0000313" key="2">
    <source>
        <dbReference type="EMBL" id="QTX02676.1"/>
    </source>
</evidence>
<keyword evidence="1" id="KW-0812">Transmembrane</keyword>
<dbReference type="KEGG" id="pluf:LFWB_1060"/>
<dbReference type="EMBL" id="CP054393">
    <property type="protein sequence ID" value="QTX02676.1"/>
    <property type="molecule type" value="Genomic_DNA"/>
</dbReference>
<keyword evidence="1" id="KW-1133">Transmembrane helix</keyword>
<name>A0A975INB6_LOWBP</name>
<keyword evidence="1" id="KW-0472">Membrane</keyword>
<evidence type="ECO:0000256" key="1">
    <source>
        <dbReference type="SAM" id="Phobius"/>
    </source>
</evidence>
<protein>
    <submittedName>
        <fullName evidence="2">Uncharacterized protein</fullName>
    </submittedName>
</protein>
<dbReference type="Proteomes" id="UP000672038">
    <property type="component" value="Chromosome"/>
</dbReference>
<feature type="transmembrane region" description="Helical" evidence="1">
    <location>
        <begin position="48"/>
        <end position="69"/>
    </location>
</feature>
<sequence>MKWNDIPHSLIYINCFLIILFVLFTIEKSVIDIFSEQYGNNKPQGTQVFLNRFISCLFFIYLVYSYFYLRETYNKS</sequence>
<organism evidence="2 3">
    <name type="scientific">Loofah witches'-broom phytoplasma</name>
    <dbReference type="NCBI Taxonomy" id="35773"/>
    <lineage>
        <taxon>Bacteria</taxon>
        <taxon>Bacillati</taxon>
        <taxon>Mycoplasmatota</taxon>
        <taxon>Mollicutes</taxon>
        <taxon>Acholeplasmatales</taxon>
        <taxon>Acholeplasmataceae</taxon>
        <taxon>Candidatus Phytoplasma</taxon>
        <taxon>16SrVIII (Loofah witches'-broom group)</taxon>
    </lineage>
</organism>
<proteinExistence type="predicted"/>
<feature type="transmembrane region" description="Helical" evidence="1">
    <location>
        <begin position="6"/>
        <end position="27"/>
    </location>
</feature>
<reference evidence="2" key="1">
    <citation type="submission" date="2020-06" db="EMBL/GenBank/DDBJ databases">
        <title>Complete genome sequence of Candidatus Phytoplasma luffae NCHU2019.</title>
        <authorList>
            <person name="Cho S.-T."/>
            <person name="Tan C.-M."/>
            <person name="Li J.-R."/>
            <person name="Chien Y.-Y."/>
            <person name="Chiu Y.-C."/>
            <person name="Yang J.-Y."/>
            <person name="Kuo C.-H."/>
        </authorList>
    </citation>
    <scope>NUCLEOTIDE SEQUENCE</scope>
    <source>
        <strain evidence="2">NCHU2019</strain>
    </source>
</reference>
<dbReference type="AlphaFoldDB" id="A0A975INB6"/>
<gene>
    <name evidence="2" type="ORF">LFWB_1060</name>
</gene>
<evidence type="ECO:0000313" key="3">
    <source>
        <dbReference type="Proteomes" id="UP000672038"/>
    </source>
</evidence>
<keyword evidence="3" id="KW-1185">Reference proteome</keyword>